<evidence type="ECO:0000256" key="4">
    <source>
        <dbReference type="ARBA" id="ARBA00022989"/>
    </source>
</evidence>
<keyword evidence="4 8" id="KW-1133">Transmembrane helix</keyword>
<keyword evidence="3 8" id="KW-0812">Transmembrane</keyword>
<dbReference type="GO" id="GO:0007186">
    <property type="term" value="P:G protein-coupled receptor signaling pathway"/>
    <property type="evidence" value="ECO:0000318"/>
    <property type="project" value="GO_Central"/>
</dbReference>
<dbReference type="AlphaFoldDB" id="G1KX36"/>
<evidence type="ECO:0000259" key="9">
    <source>
        <dbReference type="PROSITE" id="PS50262"/>
    </source>
</evidence>
<dbReference type="CTD" id="285601"/>
<feature type="transmembrane region" description="Helical" evidence="8">
    <location>
        <begin position="119"/>
        <end position="137"/>
    </location>
</feature>
<feature type="transmembrane region" description="Helical" evidence="8">
    <location>
        <begin position="280"/>
        <end position="299"/>
    </location>
</feature>
<dbReference type="GO" id="GO:0005886">
    <property type="term" value="C:plasma membrane"/>
    <property type="evidence" value="ECO:0000318"/>
    <property type="project" value="GO_Central"/>
</dbReference>
<dbReference type="OrthoDB" id="5987909at2759"/>
<reference evidence="10" key="3">
    <citation type="submission" date="2025-09" db="UniProtKB">
        <authorList>
            <consortium name="Ensembl"/>
        </authorList>
    </citation>
    <scope>IDENTIFICATION</scope>
</reference>
<evidence type="ECO:0000256" key="6">
    <source>
        <dbReference type="ARBA" id="ARBA00023170"/>
    </source>
</evidence>
<keyword evidence="6" id="KW-0675">Receptor</keyword>
<dbReference type="GO" id="GO:0032870">
    <property type="term" value="P:cellular response to hormone stimulus"/>
    <property type="evidence" value="ECO:0000318"/>
    <property type="project" value="GO_Central"/>
</dbReference>
<dbReference type="STRING" id="28377.ENSACAP00000019804"/>
<dbReference type="HOGENOM" id="CLU_1043999_0_0_1"/>
<feature type="transmembrane region" description="Helical" evidence="8">
    <location>
        <begin position="189"/>
        <end position="212"/>
    </location>
</feature>
<feature type="transmembrane region" description="Helical" evidence="8">
    <location>
        <begin position="158"/>
        <end position="177"/>
    </location>
</feature>
<dbReference type="GeneID" id="103277626"/>
<dbReference type="InterPro" id="IPR000276">
    <property type="entry name" value="GPCR_Rhodpsn"/>
</dbReference>
<accession>G1KX36</accession>
<evidence type="ECO:0000256" key="1">
    <source>
        <dbReference type="ARBA" id="ARBA00004651"/>
    </source>
</evidence>
<dbReference type="PANTHER" id="PTHR24241:SF83">
    <property type="entry name" value="G-PROTEIN COUPLED RECEPTOR 150-RELATED"/>
    <property type="match status" value="1"/>
</dbReference>
<dbReference type="GeneTree" id="ENSGT00940000165178"/>
<reference evidence="10" key="2">
    <citation type="submission" date="2025-08" db="UniProtKB">
        <authorList>
            <consortium name="Ensembl"/>
        </authorList>
    </citation>
    <scope>IDENTIFICATION</scope>
</reference>
<dbReference type="PROSITE" id="PS50262">
    <property type="entry name" value="G_PROTEIN_RECEP_F1_2"/>
    <property type="match status" value="1"/>
</dbReference>
<dbReference type="GO" id="GO:0004930">
    <property type="term" value="F:G protein-coupled receptor activity"/>
    <property type="evidence" value="ECO:0000318"/>
    <property type="project" value="GO_Central"/>
</dbReference>
<feature type="transmembrane region" description="Helical" evidence="8">
    <location>
        <begin position="42"/>
        <end position="61"/>
    </location>
</feature>
<evidence type="ECO:0000313" key="10">
    <source>
        <dbReference type="Ensembl" id="ENSACAP00000019804.2"/>
    </source>
</evidence>
<dbReference type="SUPFAM" id="SSF81321">
    <property type="entry name" value="Family A G protein-coupled receptor-like"/>
    <property type="match status" value="1"/>
</dbReference>
<dbReference type="InParanoid" id="G1KX36"/>
<proteinExistence type="predicted"/>
<feature type="transmembrane region" description="Helical" evidence="8">
    <location>
        <begin position="81"/>
        <end position="99"/>
    </location>
</feature>
<feature type="compositionally biased region" description="Pro residues" evidence="7">
    <location>
        <begin position="328"/>
        <end position="341"/>
    </location>
</feature>
<dbReference type="Ensembl" id="ENSACAT00000023782.2">
    <property type="protein sequence ID" value="ENSACAP00000019804.2"/>
    <property type="gene ID" value="ENSACAG00000023755.2"/>
</dbReference>
<dbReference type="eggNOG" id="KOG3656">
    <property type="taxonomic scope" value="Eukaryota"/>
</dbReference>
<dbReference type="Gene3D" id="1.20.1070.10">
    <property type="entry name" value="Rhodopsin 7-helix transmembrane proteins"/>
    <property type="match status" value="1"/>
</dbReference>
<keyword evidence="11" id="KW-1185">Reference proteome</keyword>
<evidence type="ECO:0000313" key="11">
    <source>
        <dbReference type="Proteomes" id="UP000001646"/>
    </source>
</evidence>
<evidence type="ECO:0000256" key="2">
    <source>
        <dbReference type="ARBA" id="ARBA00022475"/>
    </source>
</evidence>
<feature type="region of interest" description="Disordered" evidence="7">
    <location>
        <begin position="311"/>
        <end position="348"/>
    </location>
</feature>
<evidence type="ECO:0000256" key="8">
    <source>
        <dbReference type="SAM" id="Phobius"/>
    </source>
</evidence>
<comment type="subcellular location">
    <subcellularLocation>
        <location evidence="1">Cell membrane</location>
        <topology evidence="1">Multi-pass membrane protein</topology>
    </subcellularLocation>
</comment>
<evidence type="ECO:0000256" key="5">
    <source>
        <dbReference type="ARBA" id="ARBA00023136"/>
    </source>
</evidence>
<feature type="domain" description="G-protein coupled receptors family 1 profile" evidence="9">
    <location>
        <begin position="47"/>
        <end position="296"/>
    </location>
</feature>
<keyword evidence="5 8" id="KW-0472">Membrane</keyword>
<dbReference type="InterPro" id="IPR017452">
    <property type="entry name" value="GPCR_Rhodpsn_7TM"/>
</dbReference>
<dbReference type="Pfam" id="PF00001">
    <property type="entry name" value="7tm_1"/>
    <property type="match status" value="1"/>
</dbReference>
<evidence type="ECO:0000256" key="7">
    <source>
        <dbReference type="SAM" id="MobiDB-lite"/>
    </source>
</evidence>
<dbReference type="Bgee" id="ENSACAG00000023755">
    <property type="expression patterns" value="Expressed in heart and 9 other cell types or tissues"/>
</dbReference>
<evidence type="ECO:0000256" key="3">
    <source>
        <dbReference type="ARBA" id="ARBA00022692"/>
    </source>
</evidence>
<protein>
    <recommendedName>
        <fullName evidence="9">G-protein coupled receptors family 1 profile domain-containing protein</fullName>
    </recommendedName>
</protein>
<dbReference type="KEGG" id="acs:103277626"/>
<keyword evidence="2" id="KW-1003">Cell membrane</keyword>
<reference evidence="10 11" key="1">
    <citation type="submission" date="2009-12" db="EMBL/GenBank/DDBJ databases">
        <title>The Genome Sequence of Anolis carolinensis (Green Anole Lizard).</title>
        <authorList>
            <consortium name="The Genome Sequencing Platform"/>
            <person name="Di Palma F."/>
            <person name="Alfoldi J."/>
            <person name="Heiman D."/>
            <person name="Young S."/>
            <person name="Grabherr M."/>
            <person name="Johnson J."/>
            <person name="Lander E.S."/>
            <person name="Lindblad-Toh K."/>
        </authorList>
    </citation>
    <scope>NUCLEOTIDE SEQUENCE [LARGE SCALE GENOMIC DNA]</scope>
    <source>
        <strain evidence="10 11">JBL SC #1</strain>
    </source>
</reference>
<feature type="transmembrane region" description="Helical" evidence="8">
    <location>
        <begin position="244"/>
        <end position="265"/>
    </location>
</feature>
<gene>
    <name evidence="10" type="primary">gpr150</name>
</gene>
<organism evidence="10 11">
    <name type="scientific">Anolis carolinensis</name>
    <name type="common">Green anole</name>
    <name type="synonym">American chameleon</name>
    <dbReference type="NCBI Taxonomy" id="28377"/>
    <lineage>
        <taxon>Eukaryota</taxon>
        <taxon>Metazoa</taxon>
        <taxon>Chordata</taxon>
        <taxon>Craniata</taxon>
        <taxon>Vertebrata</taxon>
        <taxon>Euteleostomi</taxon>
        <taxon>Lepidosauria</taxon>
        <taxon>Squamata</taxon>
        <taxon>Bifurcata</taxon>
        <taxon>Unidentata</taxon>
        <taxon>Episquamata</taxon>
        <taxon>Toxicofera</taxon>
        <taxon>Iguania</taxon>
        <taxon>Dactyloidae</taxon>
        <taxon>Anolis</taxon>
    </lineage>
</organism>
<dbReference type="PANTHER" id="PTHR24241">
    <property type="entry name" value="NEUROPEPTIDE RECEPTOR-RELATED G-PROTEIN COUPLED RECEPTOR"/>
    <property type="match status" value="1"/>
</dbReference>
<sequence length="358" mass="38134">MTEAEGLTWLAPNASVAREQKENLSAANASIAPLWATVAHPARVPTAAAILLLALLSNGLLLHRLCCCYCCGERRRKKADFLLAHLAVADLCCAGLLLGPQLSPSELATDNAACRLLRVLQGWGLLATNNMLVLIAFERGGLVAPGGPRARRFSRAALASLGWLLALLLALPQAAAFPRVPRWPRWAYAAYWGLAGFVVPSGLLGAACGRILSSLRASPEEKEEEKGEEEASSPRSLPRARTRALHLALALGALFALCGLPRFALELAAAAAPEGPPADIGSLLAAANAAFNPFACLLFHSHKPWARRLQRSLCPEGPPPRRKARRQAPPPRTLPAPPRRPSCPCQSHAHALAEPFQA</sequence>
<name>G1KX36_ANOCA</name>
<dbReference type="Proteomes" id="UP000001646">
    <property type="component" value="Chromosome 2"/>
</dbReference>